<dbReference type="AlphaFoldDB" id="A0A4V3JRG9"/>
<name>A0A4V3JRG9_9LEPT</name>
<evidence type="ECO:0000313" key="1">
    <source>
        <dbReference type="EMBL" id="TGL60235.1"/>
    </source>
</evidence>
<keyword evidence="2" id="KW-1185">Reference proteome</keyword>
<dbReference type="EMBL" id="RQGD01000022">
    <property type="protein sequence ID" value="TGL60235.1"/>
    <property type="molecule type" value="Genomic_DNA"/>
</dbReference>
<gene>
    <name evidence="1" type="ORF">EHQ58_06965</name>
</gene>
<protein>
    <submittedName>
        <fullName evidence="1">DUF1577 domain-containing protein</fullName>
    </submittedName>
</protein>
<sequence>MEKKNRVMEHVSDPKQKKHILTNYLFEKELNINEKGILATAQIVTVNDDTIILKLSSGWDFEKIRSFKMSAVLARYVEIDCNVVSILSENKIEVRVGEVGIAKKDRSAPRVPVSEEGFIKVTNIISSKTIIEANMFNIPTLVRVNFEEYEKKIQALFEKEDSVSIQIFGENLDRELEIVKKEMRPLLLRDTLSEDSYQMSDPQFINYDELIDDQIANEIKKYRDSQILSMLILPIIYINELEEHIPIGYVHVKSKTKTITEDLINAIQTKMEEMIERIKDANLIKTEDKFPVLDVSSTGLKMVVNHPKLTETLPKQKGFGLDIVFKMQTPFRLFAKVAWSKLNQKGELLLGLEIIGIGKSKVEKARFQENIEILKQLNLNPI</sequence>
<dbReference type="OrthoDB" id="337669at2"/>
<evidence type="ECO:0000313" key="2">
    <source>
        <dbReference type="Proteomes" id="UP000297693"/>
    </source>
</evidence>
<comment type="caution">
    <text evidence="1">The sequence shown here is derived from an EMBL/GenBank/DDBJ whole genome shotgun (WGS) entry which is preliminary data.</text>
</comment>
<dbReference type="InterPro" id="IPR011471">
    <property type="entry name" value="DUF1577"/>
</dbReference>
<organism evidence="1 2">
    <name type="scientific">Leptospira ognonensis</name>
    <dbReference type="NCBI Taxonomy" id="2484945"/>
    <lineage>
        <taxon>Bacteria</taxon>
        <taxon>Pseudomonadati</taxon>
        <taxon>Spirochaetota</taxon>
        <taxon>Spirochaetia</taxon>
        <taxon>Leptospirales</taxon>
        <taxon>Leptospiraceae</taxon>
        <taxon>Leptospira</taxon>
    </lineage>
</organism>
<dbReference type="RefSeq" id="WP_135623161.1">
    <property type="nucleotide sequence ID" value="NZ_RQGD01000022.1"/>
</dbReference>
<dbReference type="Proteomes" id="UP000297693">
    <property type="component" value="Unassembled WGS sequence"/>
</dbReference>
<dbReference type="Pfam" id="PF07614">
    <property type="entry name" value="DUF1577"/>
    <property type="match status" value="1"/>
</dbReference>
<proteinExistence type="predicted"/>
<accession>A0A4V3JRG9</accession>
<reference evidence="1" key="1">
    <citation type="journal article" date="2019" name="PLoS Negl. Trop. Dis.">
        <title>Revisiting the worldwide diversity of Leptospira species in the environment.</title>
        <authorList>
            <person name="Vincent A.T."/>
            <person name="Schiettekatte O."/>
            <person name="Bourhy P."/>
            <person name="Veyrier F.J."/>
            <person name="Picardeau M."/>
        </authorList>
    </citation>
    <scope>NUCLEOTIDE SEQUENCE [LARGE SCALE GENOMIC DNA]</scope>
    <source>
        <strain evidence="1">201702476</strain>
    </source>
</reference>